<protein>
    <submittedName>
        <fullName evidence="2">Uncharacterized protein</fullName>
    </submittedName>
</protein>
<feature type="compositionally biased region" description="Basic and acidic residues" evidence="1">
    <location>
        <begin position="66"/>
        <end position="77"/>
    </location>
</feature>
<feature type="region of interest" description="Disordered" evidence="1">
    <location>
        <begin position="24"/>
        <end position="141"/>
    </location>
</feature>
<evidence type="ECO:0000313" key="3">
    <source>
        <dbReference type="Proteomes" id="UP001274896"/>
    </source>
</evidence>
<proteinExistence type="predicted"/>
<name>A0AAE0USP4_9TELE</name>
<feature type="compositionally biased region" description="Basic and acidic residues" evidence="1">
    <location>
        <begin position="29"/>
        <end position="42"/>
    </location>
</feature>
<evidence type="ECO:0000313" key="2">
    <source>
        <dbReference type="EMBL" id="KAK3516270.1"/>
    </source>
</evidence>
<dbReference type="AlphaFoldDB" id="A0AAE0USP4"/>
<keyword evidence="3" id="KW-1185">Reference proteome</keyword>
<organism evidence="2 3">
    <name type="scientific">Hemibagrus guttatus</name>
    <dbReference type="NCBI Taxonomy" id="175788"/>
    <lineage>
        <taxon>Eukaryota</taxon>
        <taxon>Metazoa</taxon>
        <taxon>Chordata</taxon>
        <taxon>Craniata</taxon>
        <taxon>Vertebrata</taxon>
        <taxon>Euteleostomi</taxon>
        <taxon>Actinopterygii</taxon>
        <taxon>Neopterygii</taxon>
        <taxon>Teleostei</taxon>
        <taxon>Ostariophysi</taxon>
        <taxon>Siluriformes</taxon>
        <taxon>Bagridae</taxon>
        <taxon>Hemibagrus</taxon>
    </lineage>
</organism>
<dbReference type="Proteomes" id="UP001274896">
    <property type="component" value="Unassembled WGS sequence"/>
</dbReference>
<feature type="compositionally biased region" description="Polar residues" evidence="1">
    <location>
        <begin position="110"/>
        <end position="130"/>
    </location>
</feature>
<dbReference type="EMBL" id="JAUCMX010000019">
    <property type="protein sequence ID" value="KAK3516270.1"/>
    <property type="molecule type" value="Genomic_DNA"/>
</dbReference>
<evidence type="ECO:0000256" key="1">
    <source>
        <dbReference type="SAM" id="MobiDB-lite"/>
    </source>
</evidence>
<sequence length="141" mass="15546">MQYPCPNDAIFSEDKQEYEDCLQLHRLQGRTERDTGDTRIREPNPQPPGSKHHGAETRSGPAQLSDVHEHLPHDEQSGKAPRVSRGPQAKVQRSSVNIVASKAEKKLKNPSKTVSSNAGDAGERSTNIQGLHNPHAEQMAK</sequence>
<accession>A0AAE0USP4</accession>
<comment type="caution">
    <text evidence="2">The sequence shown here is derived from an EMBL/GenBank/DDBJ whole genome shotgun (WGS) entry which is preliminary data.</text>
</comment>
<reference evidence="2" key="1">
    <citation type="submission" date="2023-06" db="EMBL/GenBank/DDBJ databases">
        <title>Male Hemibagrus guttatus genome.</title>
        <authorList>
            <person name="Bian C."/>
        </authorList>
    </citation>
    <scope>NUCLEOTIDE SEQUENCE</scope>
    <source>
        <strain evidence="2">Male_cb2023</strain>
        <tissue evidence="2">Muscle</tissue>
    </source>
</reference>
<gene>
    <name evidence="2" type="ORF">QTP70_007250</name>
</gene>